<feature type="compositionally biased region" description="Pro residues" evidence="1">
    <location>
        <begin position="12"/>
        <end position="25"/>
    </location>
</feature>
<protein>
    <submittedName>
        <fullName evidence="2">Uncharacterized protein</fullName>
    </submittedName>
</protein>
<dbReference type="RefSeq" id="WP_205378977.1">
    <property type="nucleotide sequence ID" value="NZ_JAFEJA010000003.1"/>
</dbReference>
<feature type="region of interest" description="Disordered" evidence="1">
    <location>
        <begin position="1"/>
        <end position="40"/>
    </location>
</feature>
<evidence type="ECO:0000313" key="2">
    <source>
        <dbReference type="EMBL" id="MBM9624423.1"/>
    </source>
</evidence>
<keyword evidence="2" id="KW-0614">Plasmid</keyword>
<sequence>MPAAPRAGIHPAPHPRGAPRPPTPRHAPTTTGPADQAPGTTYALIVPGLTTVYVNAPTEAAARDELALEGSDTIEFHDPHLAVGRSPKPSNPKTTDAAPPPAPASGGRGPGPIPDDDEVTALAMTTT</sequence>
<proteinExistence type="predicted"/>
<gene>
    <name evidence="2" type="ORF">JE024_38360</name>
</gene>
<dbReference type="Proteomes" id="UP000664109">
    <property type="component" value="Unassembled WGS sequence"/>
</dbReference>
<keyword evidence="3" id="KW-1185">Reference proteome</keyword>
<accession>A0ABS2V510</accession>
<feature type="region of interest" description="Disordered" evidence="1">
    <location>
        <begin position="71"/>
        <end position="127"/>
    </location>
</feature>
<name>A0ABS2V510_9ACTN</name>
<comment type="caution">
    <text evidence="2">The sequence shown here is derived from an EMBL/GenBank/DDBJ whole genome shotgun (WGS) entry which is preliminary data.</text>
</comment>
<reference evidence="2 3" key="1">
    <citation type="journal article" date="2016" name="Arch. Microbiol.">
        <title>Streptomyces zhihengii sp. nov., isolated from rhizospheric soil of Psammosilene tunicoides.</title>
        <authorList>
            <person name="Huang M.J."/>
            <person name="Fei J.J."/>
            <person name="Salam N."/>
            <person name="Kim C.J."/>
            <person name="Hozzein W.N."/>
            <person name="Xiao M."/>
            <person name="Huang H.Q."/>
            <person name="Li W.J."/>
        </authorList>
    </citation>
    <scope>NUCLEOTIDE SEQUENCE [LARGE SCALE GENOMIC DNA]</scope>
    <source>
        <strain evidence="2 3">YIM T102</strain>
    </source>
</reference>
<geneLocation type="plasmid" evidence="2">
    <name>unnamed1</name>
</geneLocation>
<organism evidence="2 3">
    <name type="scientific">Streptomyces zhihengii</name>
    <dbReference type="NCBI Taxonomy" id="1818004"/>
    <lineage>
        <taxon>Bacteria</taxon>
        <taxon>Bacillati</taxon>
        <taxon>Actinomycetota</taxon>
        <taxon>Actinomycetes</taxon>
        <taxon>Kitasatosporales</taxon>
        <taxon>Streptomycetaceae</taxon>
        <taxon>Streptomyces</taxon>
    </lineage>
</organism>
<evidence type="ECO:0000313" key="3">
    <source>
        <dbReference type="Proteomes" id="UP000664109"/>
    </source>
</evidence>
<evidence type="ECO:0000256" key="1">
    <source>
        <dbReference type="SAM" id="MobiDB-lite"/>
    </source>
</evidence>
<dbReference type="EMBL" id="JAFEJA010000003">
    <property type="protein sequence ID" value="MBM9624423.1"/>
    <property type="molecule type" value="Genomic_DNA"/>
</dbReference>